<dbReference type="EMBL" id="HBGA01136918">
    <property type="protein sequence ID" value="CAD9039451.1"/>
    <property type="molecule type" value="Transcribed_RNA"/>
</dbReference>
<reference evidence="1" key="1">
    <citation type="submission" date="2021-01" db="EMBL/GenBank/DDBJ databases">
        <authorList>
            <person name="Corre E."/>
            <person name="Pelletier E."/>
            <person name="Niang G."/>
            <person name="Scheremetjew M."/>
            <person name="Finn R."/>
            <person name="Kale V."/>
            <person name="Holt S."/>
            <person name="Cochrane G."/>
            <person name="Meng A."/>
            <person name="Brown T."/>
            <person name="Cohen L."/>
        </authorList>
    </citation>
    <scope>NUCLEOTIDE SEQUENCE</scope>
    <source>
        <strain evidence="1">NIES-381</strain>
    </source>
</reference>
<dbReference type="AlphaFoldDB" id="A0A7S1JD90"/>
<accession>A0A7S1JD90</accession>
<name>A0A7S1JD90_9EUGL</name>
<protein>
    <submittedName>
        <fullName evidence="1">Uncharacterized protein</fullName>
    </submittedName>
</protein>
<sequence length="126" mass="14119">MTTLTGFDGRQVQLHTCGSPPCRAVLYSCTLLCKQAAVLPPAESRSRSFIANSPAPLTPTCIFCICPYVPCVLPTSAPKWDRQYQEAHKARQNDLPIRFFIPLTGLCWLWHTDRSLHCPPLYAQES</sequence>
<organism evidence="1">
    <name type="scientific">Eutreptiella gymnastica</name>
    <dbReference type="NCBI Taxonomy" id="73025"/>
    <lineage>
        <taxon>Eukaryota</taxon>
        <taxon>Discoba</taxon>
        <taxon>Euglenozoa</taxon>
        <taxon>Euglenida</taxon>
        <taxon>Spirocuta</taxon>
        <taxon>Euglenophyceae</taxon>
        <taxon>Eutreptiales</taxon>
        <taxon>Eutreptiaceae</taxon>
        <taxon>Eutreptiella</taxon>
    </lineage>
</organism>
<proteinExistence type="predicted"/>
<gene>
    <name evidence="1" type="ORF">EGYM00392_LOCUS50617</name>
</gene>
<evidence type="ECO:0000313" key="1">
    <source>
        <dbReference type="EMBL" id="CAD9039451.1"/>
    </source>
</evidence>